<reference evidence="1 2" key="1">
    <citation type="submission" date="2019-06" db="EMBL/GenBank/DDBJ databases">
        <title>A chromosome-scale genome assembly of the striped catfish, Pangasianodon hypophthalmus.</title>
        <authorList>
            <person name="Wen M."/>
            <person name="Zahm M."/>
            <person name="Roques C."/>
            <person name="Cabau C."/>
            <person name="Klopp C."/>
            <person name="Donnadieu C."/>
            <person name="Jouanno E."/>
            <person name="Avarre J.-C."/>
            <person name="Campet M."/>
            <person name="Ha T.T.T."/>
            <person name="Dugue R."/>
            <person name="Lampietro C."/>
            <person name="Louis A."/>
            <person name="Herpin A."/>
            <person name="Echchiki A."/>
            <person name="Berthelot C."/>
            <person name="Parey E."/>
            <person name="Roest-Crollius H."/>
            <person name="Braasch I."/>
            <person name="Postlethwait J."/>
            <person name="Bobe J."/>
            <person name="Montfort J."/>
            <person name="Bouchez O."/>
            <person name="Begum T."/>
            <person name="Schartl M."/>
            <person name="Guiguen Y."/>
        </authorList>
    </citation>
    <scope>NUCLEOTIDE SEQUENCE [LARGE SCALE GENOMIC DNA]</scope>
    <source>
        <strain evidence="1 2">Indonesia</strain>
        <tissue evidence="1">Blood</tissue>
    </source>
</reference>
<name>A0A5N5PE76_PANHP</name>
<accession>A0A5N5PE76</accession>
<organism evidence="1 2">
    <name type="scientific">Pangasianodon hypophthalmus</name>
    <name type="common">Striped catfish</name>
    <name type="synonym">Helicophagus hypophthalmus</name>
    <dbReference type="NCBI Taxonomy" id="310915"/>
    <lineage>
        <taxon>Eukaryota</taxon>
        <taxon>Metazoa</taxon>
        <taxon>Chordata</taxon>
        <taxon>Craniata</taxon>
        <taxon>Vertebrata</taxon>
        <taxon>Euteleostomi</taxon>
        <taxon>Actinopterygii</taxon>
        <taxon>Neopterygii</taxon>
        <taxon>Teleostei</taxon>
        <taxon>Ostariophysi</taxon>
        <taxon>Siluriformes</taxon>
        <taxon>Pangasiidae</taxon>
        <taxon>Pangasianodon</taxon>
    </lineage>
</organism>
<comment type="caution">
    <text evidence="1">The sequence shown here is derived from an EMBL/GenBank/DDBJ whole genome shotgun (WGS) entry which is preliminary data.</text>
</comment>
<evidence type="ECO:0000313" key="2">
    <source>
        <dbReference type="Proteomes" id="UP000327468"/>
    </source>
</evidence>
<proteinExistence type="predicted"/>
<dbReference type="Proteomes" id="UP000327468">
    <property type="component" value="Chromosome 5"/>
</dbReference>
<dbReference type="EMBL" id="VFJC01000006">
    <property type="protein sequence ID" value="KAB5577261.1"/>
    <property type="molecule type" value="Genomic_DNA"/>
</dbReference>
<gene>
    <name evidence="1" type="ORF">PHYPO_G00207870</name>
</gene>
<protein>
    <submittedName>
        <fullName evidence="1">Uncharacterized protein</fullName>
    </submittedName>
</protein>
<evidence type="ECO:0000313" key="1">
    <source>
        <dbReference type="EMBL" id="KAB5577261.1"/>
    </source>
</evidence>
<keyword evidence="2" id="KW-1185">Reference proteome</keyword>
<dbReference type="AlphaFoldDB" id="A0A5N5PE76"/>
<sequence length="68" mass="7308">MSGESESANAVPHYQILCSQDSHIWGIRKGQHSPSAMAEPRLGRTTFLIMVSPLPAVVLFRSSLGSGL</sequence>